<gene>
    <name evidence="4" type="ORF">HZI73_07565</name>
</gene>
<sequence length="611" mass="72117">MKIKYFVKKHLLTPLTRSIRMKFLILTTILAIAPLVMATVRFSHHSKDVMEKEIFRQNDIKLEWVDKEFYEDSNRIKESMTAFYFDSNIKYYISKLKLSESWQAKSNAFFMTKLNAFLYANYRDFTEVQFYTFESQLVFMVSHEENFLAEDISDDELYQNPFFNQHGQMFYLQDAKGRNRLDGPYVTKIYKRFEDQSIIGALVVKLNWNLFEKAVELLDADEGNKIFFCNGEGQVIFPYVEKQYDDYQVKRIMHHVKGLDEGSRFILDDDYVFFQEVLDDLYVIKTIPVRVAHNFYLKTFQSQLDIIFITGFLIILLTLFIGVKLTKPVRSLTQSMQNVEVILKGDTIPKSIVKTHDEIKVLEQSYLFMMQKIRNLIDEEYKQRIEMQSAQLMALQAQINPHFMYNTLQMIGSMAVDKGVLEIYDVIGAFSKMLRYNMQLTEEMVTMEQELENVRHYLQIQDKRFDKKLTVHYDVDQALYSCLIPKLSIQPMVENSFKYGFKKTEQEWQIGIKVYQREEKLMVEIRDNGQGIQQDRLLQIRGDLRSETGTIFGHSENLGLKNIEARIKLYFGKEYGLCIESNQEWGTCVTMSMGMLSKERELQDVKSGDYR</sequence>
<evidence type="ECO:0000259" key="2">
    <source>
        <dbReference type="Pfam" id="PF02518"/>
    </source>
</evidence>
<feature type="domain" description="Histidine kinase/HSP90-like ATPase" evidence="2">
    <location>
        <begin position="490"/>
        <end position="592"/>
    </location>
</feature>
<dbReference type="AlphaFoldDB" id="A0A8J8SG99"/>
<keyword evidence="1" id="KW-0472">Membrane</keyword>
<dbReference type="Pfam" id="PF06580">
    <property type="entry name" value="His_kinase"/>
    <property type="match status" value="1"/>
</dbReference>
<dbReference type="RefSeq" id="WP_212697645.1">
    <property type="nucleotide sequence ID" value="NZ_CP058649.1"/>
</dbReference>
<feature type="transmembrane region" description="Helical" evidence="1">
    <location>
        <begin position="306"/>
        <end position="326"/>
    </location>
</feature>
<dbReference type="InterPro" id="IPR050640">
    <property type="entry name" value="Bact_2-comp_sensor_kinase"/>
</dbReference>
<evidence type="ECO:0000256" key="1">
    <source>
        <dbReference type="SAM" id="Phobius"/>
    </source>
</evidence>
<organism evidence="4 5">
    <name type="scientific">Vallitalea pronyensis</name>
    <dbReference type="NCBI Taxonomy" id="1348613"/>
    <lineage>
        <taxon>Bacteria</taxon>
        <taxon>Bacillati</taxon>
        <taxon>Bacillota</taxon>
        <taxon>Clostridia</taxon>
        <taxon>Lachnospirales</taxon>
        <taxon>Vallitaleaceae</taxon>
        <taxon>Vallitalea</taxon>
    </lineage>
</organism>
<dbReference type="InterPro" id="IPR003594">
    <property type="entry name" value="HATPase_dom"/>
</dbReference>
<name>A0A8J8SG99_9FIRM</name>
<protein>
    <submittedName>
        <fullName evidence="4">Histidine kinase</fullName>
    </submittedName>
</protein>
<keyword evidence="1" id="KW-1133">Transmembrane helix</keyword>
<keyword evidence="4" id="KW-0418">Kinase</keyword>
<dbReference type="InterPro" id="IPR010559">
    <property type="entry name" value="Sig_transdc_His_kin_internal"/>
</dbReference>
<evidence type="ECO:0000313" key="5">
    <source>
        <dbReference type="Proteomes" id="UP000683246"/>
    </source>
</evidence>
<dbReference type="PANTHER" id="PTHR34220">
    <property type="entry name" value="SENSOR HISTIDINE KINASE YPDA"/>
    <property type="match status" value="1"/>
</dbReference>
<dbReference type="Proteomes" id="UP000683246">
    <property type="component" value="Chromosome"/>
</dbReference>
<reference evidence="4" key="1">
    <citation type="submission" date="2020-07" db="EMBL/GenBank/DDBJ databases">
        <title>Vallitalea pronyensis genome.</title>
        <authorList>
            <person name="Postec A."/>
        </authorList>
    </citation>
    <scope>NUCLEOTIDE SEQUENCE</scope>
    <source>
        <strain evidence="4">FatNI3</strain>
    </source>
</reference>
<keyword evidence="4" id="KW-0808">Transferase</keyword>
<dbReference type="InterPro" id="IPR036890">
    <property type="entry name" value="HATPase_C_sf"/>
</dbReference>
<proteinExistence type="predicted"/>
<feature type="domain" description="Signal transduction histidine kinase internal region" evidence="3">
    <location>
        <begin position="390"/>
        <end position="469"/>
    </location>
</feature>
<accession>A0A8J8SG99</accession>
<dbReference type="SUPFAM" id="SSF55874">
    <property type="entry name" value="ATPase domain of HSP90 chaperone/DNA topoisomerase II/histidine kinase"/>
    <property type="match status" value="1"/>
</dbReference>
<dbReference type="PANTHER" id="PTHR34220:SF7">
    <property type="entry name" value="SENSOR HISTIDINE KINASE YPDA"/>
    <property type="match status" value="1"/>
</dbReference>
<dbReference type="Gene3D" id="6.10.340.10">
    <property type="match status" value="1"/>
</dbReference>
<dbReference type="GO" id="GO:0000155">
    <property type="term" value="F:phosphorelay sensor kinase activity"/>
    <property type="evidence" value="ECO:0007669"/>
    <property type="project" value="InterPro"/>
</dbReference>
<dbReference type="Pfam" id="PF02518">
    <property type="entry name" value="HATPase_c"/>
    <property type="match status" value="1"/>
</dbReference>
<dbReference type="GO" id="GO:0016020">
    <property type="term" value="C:membrane"/>
    <property type="evidence" value="ECO:0007669"/>
    <property type="project" value="InterPro"/>
</dbReference>
<dbReference type="EMBL" id="CP058649">
    <property type="protein sequence ID" value="QUI22167.1"/>
    <property type="molecule type" value="Genomic_DNA"/>
</dbReference>
<dbReference type="KEGG" id="vpy:HZI73_07565"/>
<evidence type="ECO:0000313" key="4">
    <source>
        <dbReference type="EMBL" id="QUI22167.1"/>
    </source>
</evidence>
<keyword evidence="1" id="KW-0812">Transmembrane</keyword>
<dbReference type="Gene3D" id="3.30.565.10">
    <property type="entry name" value="Histidine kinase-like ATPase, C-terminal domain"/>
    <property type="match status" value="1"/>
</dbReference>
<keyword evidence="5" id="KW-1185">Reference proteome</keyword>
<evidence type="ECO:0000259" key="3">
    <source>
        <dbReference type="Pfam" id="PF06580"/>
    </source>
</evidence>